<name>A0ABW4S9C2_9RHOB</name>
<feature type="transmembrane region" description="Helical" evidence="1">
    <location>
        <begin position="300"/>
        <end position="320"/>
    </location>
</feature>
<comment type="caution">
    <text evidence="2">The sequence shown here is derived from an EMBL/GenBank/DDBJ whole genome shotgun (WGS) entry which is preliminary data.</text>
</comment>
<keyword evidence="1" id="KW-1133">Transmembrane helix</keyword>
<keyword evidence="1" id="KW-0812">Transmembrane</keyword>
<organism evidence="2 3">
    <name type="scientific">Halodurantibacterium flavum</name>
    <dbReference type="NCBI Taxonomy" id="1382802"/>
    <lineage>
        <taxon>Bacteria</taxon>
        <taxon>Pseudomonadati</taxon>
        <taxon>Pseudomonadota</taxon>
        <taxon>Alphaproteobacteria</taxon>
        <taxon>Rhodobacterales</taxon>
        <taxon>Paracoccaceae</taxon>
        <taxon>Halodurantibacterium</taxon>
    </lineage>
</organism>
<dbReference type="InterPro" id="IPR014550">
    <property type="entry name" value="UCP028704_OpgC"/>
</dbReference>
<feature type="transmembrane region" description="Helical" evidence="1">
    <location>
        <begin position="332"/>
        <end position="352"/>
    </location>
</feature>
<dbReference type="Pfam" id="PF10129">
    <property type="entry name" value="OpgC_C"/>
    <property type="match status" value="1"/>
</dbReference>
<dbReference type="PANTHER" id="PTHR38592:SF3">
    <property type="entry name" value="BLL4819 PROTEIN"/>
    <property type="match status" value="1"/>
</dbReference>
<dbReference type="PIRSF" id="PIRSF028704">
    <property type="entry name" value="UPC028704"/>
    <property type="match status" value="1"/>
</dbReference>
<feature type="transmembrane region" description="Helical" evidence="1">
    <location>
        <begin position="102"/>
        <end position="125"/>
    </location>
</feature>
<keyword evidence="1" id="KW-0472">Membrane</keyword>
<evidence type="ECO:0000256" key="1">
    <source>
        <dbReference type="SAM" id="Phobius"/>
    </source>
</evidence>
<protein>
    <submittedName>
        <fullName evidence="2">OpgC family protein</fullName>
    </submittedName>
</protein>
<gene>
    <name evidence="2" type="ORF">ACFSGJ_13325</name>
</gene>
<proteinExistence type="predicted"/>
<evidence type="ECO:0000313" key="2">
    <source>
        <dbReference type="EMBL" id="MFD1913192.1"/>
    </source>
</evidence>
<evidence type="ECO:0000313" key="3">
    <source>
        <dbReference type="Proteomes" id="UP001597353"/>
    </source>
</evidence>
<feature type="transmembrane region" description="Helical" evidence="1">
    <location>
        <begin position="246"/>
        <end position="264"/>
    </location>
</feature>
<dbReference type="EMBL" id="JBHUGH010000010">
    <property type="protein sequence ID" value="MFD1913192.1"/>
    <property type="molecule type" value="Genomic_DNA"/>
</dbReference>
<feature type="transmembrane region" description="Helical" evidence="1">
    <location>
        <begin position="214"/>
        <end position="234"/>
    </location>
</feature>
<accession>A0ABW4S9C2</accession>
<feature type="transmembrane region" description="Helical" evidence="1">
    <location>
        <begin position="184"/>
        <end position="202"/>
    </location>
</feature>
<dbReference type="RefSeq" id="WP_390262660.1">
    <property type="nucleotide sequence ID" value="NZ_JBHUGH010000010.1"/>
</dbReference>
<dbReference type="Proteomes" id="UP001597353">
    <property type="component" value="Unassembled WGS sequence"/>
</dbReference>
<feature type="transmembrane region" description="Helical" evidence="1">
    <location>
        <begin position="358"/>
        <end position="378"/>
    </location>
</feature>
<reference evidence="3" key="1">
    <citation type="journal article" date="2019" name="Int. J. Syst. Evol. Microbiol.">
        <title>The Global Catalogue of Microorganisms (GCM) 10K type strain sequencing project: providing services to taxonomists for standard genome sequencing and annotation.</title>
        <authorList>
            <consortium name="The Broad Institute Genomics Platform"/>
            <consortium name="The Broad Institute Genome Sequencing Center for Infectious Disease"/>
            <person name="Wu L."/>
            <person name="Ma J."/>
        </authorList>
    </citation>
    <scope>NUCLEOTIDE SEQUENCE [LARGE SCALE GENOMIC DNA]</scope>
    <source>
        <strain evidence="3">CGMCC 4.7242</strain>
    </source>
</reference>
<sequence>MPDRPGGVAAAGVSALPATVVRDARLDVFRGLALVMIFINHVPGNVFEQFTSRNFGFSDAAEAFVLMSGISAGLAYSNGFRREGWAAFVSAAARVWGRAWSLYLVQMTITVMAIAICAAAVKYFGLYNMIQRNNLGPLFRNPLGGLIGLPTLGHQLGYLNILPLYIVLLLMTPAMFALGLRRPLALLCVSGTVWLCSGFWRINLPAYPNPGGWFFNPLAWQFLFVIGLCTGAAMKEGRRLVPLRPGLLQASIAFALVVFLWMRVPEIGSMGRSALAEMRSWGIPSFLAGFNKTYLALPRLLHVLALFYIVSALPAVRAFCQNRWLWPLEIMGRHALTVFAAGSVLCILLQAAKLWWPVGAGMDAFLIGSGLLVQLLLAMGREALARQRAAIA</sequence>
<dbReference type="PANTHER" id="PTHR38592">
    <property type="entry name" value="BLL4819 PROTEIN"/>
    <property type="match status" value="1"/>
</dbReference>
<keyword evidence="3" id="KW-1185">Reference proteome</keyword>
<feature type="transmembrane region" description="Helical" evidence="1">
    <location>
        <begin position="156"/>
        <end position="177"/>
    </location>
</feature>